<dbReference type="Pfam" id="PF02771">
    <property type="entry name" value="Acyl-CoA_dh_N"/>
    <property type="match status" value="1"/>
</dbReference>
<evidence type="ECO:0000313" key="3">
    <source>
        <dbReference type="Proteomes" id="UP001597083"/>
    </source>
</evidence>
<sequence length="94" mass="10258">MTVLWELPLDDEAARWVGTARSLNRDHFVPLAAELDRDQRYPWENVEKLVASGISGLMIPKEYGGQGAKLTTGVAVMSELTRGCASTGAIFAIH</sequence>
<dbReference type="EMBL" id="JBHTIR010001071">
    <property type="protein sequence ID" value="MFD0852108.1"/>
    <property type="molecule type" value="Genomic_DNA"/>
</dbReference>
<comment type="caution">
    <text evidence="2">The sequence shown here is derived from an EMBL/GenBank/DDBJ whole genome shotgun (WGS) entry which is preliminary data.</text>
</comment>
<gene>
    <name evidence="2" type="ORF">ACFQ07_07745</name>
</gene>
<dbReference type="InterPro" id="IPR037069">
    <property type="entry name" value="AcylCoA_DH/ox_N_sf"/>
</dbReference>
<dbReference type="PANTHER" id="PTHR43884">
    <property type="entry name" value="ACYL-COA DEHYDROGENASE"/>
    <property type="match status" value="1"/>
</dbReference>
<feature type="domain" description="Acyl-CoA dehydrogenase/oxidase N-terminal" evidence="1">
    <location>
        <begin position="12"/>
        <end position="94"/>
    </location>
</feature>
<dbReference type="PANTHER" id="PTHR43884:SF12">
    <property type="entry name" value="ISOVALERYL-COA DEHYDROGENASE, MITOCHONDRIAL-RELATED"/>
    <property type="match status" value="1"/>
</dbReference>
<dbReference type="Gene3D" id="1.10.540.10">
    <property type="entry name" value="Acyl-CoA dehydrogenase/oxidase, N-terminal domain"/>
    <property type="match status" value="1"/>
</dbReference>
<keyword evidence="3" id="KW-1185">Reference proteome</keyword>
<protein>
    <submittedName>
        <fullName evidence="2">Acyl-CoA dehydrogenase family protein</fullName>
    </submittedName>
</protein>
<accession>A0ABW3CEH6</accession>
<dbReference type="SUPFAM" id="SSF56645">
    <property type="entry name" value="Acyl-CoA dehydrogenase NM domain-like"/>
    <property type="match status" value="1"/>
</dbReference>
<dbReference type="InterPro" id="IPR013786">
    <property type="entry name" value="AcylCoA_DH/ox_N"/>
</dbReference>
<dbReference type="Proteomes" id="UP001597083">
    <property type="component" value="Unassembled WGS sequence"/>
</dbReference>
<proteinExistence type="predicted"/>
<organism evidence="2 3">
    <name type="scientific">Actinomadura adrarensis</name>
    <dbReference type="NCBI Taxonomy" id="1819600"/>
    <lineage>
        <taxon>Bacteria</taxon>
        <taxon>Bacillati</taxon>
        <taxon>Actinomycetota</taxon>
        <taxon>Actinomycetes</taxon>
        <taxon>Streptosporangiales</taxon>
        <taxon>Thermomonosporaceae</taxon>
        <taxon>Actinomadura</taxon>
    </lineage>
</organism>
<evidence type="ECO:0000313" key="2">
    <source>
        <dbReference type="EMBL" id="MFD0852108.1"/>
    </source>
</evidence>
<feature type="non-terminal residue" evidence="2">
    <location>
        <position position="94"/>
    </location>
</feature>
<name>A0ABW3CEH6_9ACTN</name>
<evidence type="ECO:0000259" key="1">
    <source>
        <dbReference type="Pfam" id="PF02771"/>
    </source>
</evidence>
<reference evidence="3" key="1">
    <citation type="journal article" date="2019" name="Int. J. Syst. Evol. Microbiol.">
        <title>The Global Catalogue of Microorganisms (GCM) 10K type strain sequencing project: providing services to taxonomists for standard genome sequencing and annotation.</title>
        <authorList>
            <consortium name="The Broad Institute Genomics Platform"/>
            <consortium name="The Broad Institute Genome Sequencing Center for Infectious Disease"/>
            <person name="Wu L."/>
            <person name="Ma J."/>
        </authorList>
    </citation>
    <scope>NUCLEOTIDE SEQUENCE [LARGE SCALE GENOMIC DNA]</scope>
    <source>
        <strain evidence="3">JCM 31696</strain>
    </source>
</reference>
<dbReference type="InterPro" id="IPR009100">
    <property type="entry name" value="AcylCoA_DH/oxidase_NM_dom_sf"/>
</dbReference>